<dbReference type="InterPro" id="IPR004155">
    <property type="entry name" value="PBS_lyase_HEAT"/>
</dbReference>
<protein>
    <submittedName>
        <fullName evidence="1">HEAT repeat domain-containing protein</fullName>
    </submittedName>
</protein>
<dbReference type="PANTHER" id="PTHR12697">
    <property type="entry name" value="PBS LYASE HEAT-LIKE PROTEIN"/>
    <property type="match status" value="1"/>
</dbReference>
<dbReference type="Proteomes" id="UP001301797">
    <property type="component" value="Chromosome"/>
</dbReference>
<dbReference type="AlphaFoldDB" id="A0AA97I2F0"/>
<dbReference type="Pfam" id="PF13646">
    <property type="entry name" value="HEAT_2"/>
    <property type="match status" value="1"/>
</dbReference>
<reference evidence="1 2" key="1">
    <citation type="submission" date="2019-09" db="EMBL/GenBank/DDBJ databases">
        <title>The complete genome of Methanoplanus sp. FWC-SCC4.</title>
        <authorList>
            <person name="Chen S.-C."/>
            <person name="Zhou Y.-Z."/>
            <person name="Lai M.-C."/>
        </authorList>
    </citation>
    <scope>NUCLEOTIDE SEQUENCE [LARGE SCALE GENOMIC DNA]</scope>
    <source>
        <strain evidence="1 2">FWC-SCC4</strain>
    </source>
</reference>
<dbReference type="KEGG" id="mefw:F1737_05500"/>
<dbReference type="SUPFAM" id="SSF48371">
    <property type="entry name" value="ARM repeat"/>
    <property type="match status" value="1"/>
</dbReference>
<evidence type="ECO:0000313" key="2">
    <source>
        <dbReference type="Proteomes" id="UP001301797"/>
    </source>
</evidence>
<gene>
    <name evidence="1" type="ORF">F1737_05500</name>
</gene>
<dbReference type="InterPro" id="IPR016024">
    <property type="entry name" value="ARM-type_fold"/>
</dbReference>
<dbReference type="InterPro" id="IPR011989">
    <property type="entry name" value="ARM-like"/>
</dbReference>
<dbReference type="PANTHER" id="PTHR12697:SF5">
    <property type="entry name" value="DEOXYHYPUSINE HYDROXYLASE"/>
    <property type="match status" value="1"/>
</dbReference>
<accession>A0AA97I2F0</accession>
<name>A0AA97I2F0_9EURY</name>
<keyword evidence="2" id="KW-1185">Reference proteome</keyword>
<evidence type="ECO:0000313" key="1">
    <source>
        <dbReference type="EMBL" id="WOF16200.1"/>
    </source>
</evidence>
<dbReference type="GO" id="GO:0016491">
    <property type="term" value="F:oxidoreductase activity"/>
    <property type="evidence" value="ECO:0007669"/>
    <property type="project" value="TreeGrafter"/>
</dbReference>
<organism evidence="1 2">
    <name type="scientific">Methanochimaera problematica</name>
    <dbReference type="NCBI Taxonomy" id="2609417"/>
    <lineage>
        <taxon>Archaea</taxon>
        <taxon>Methanobacteriati</taxon>
        <taxon>Methanobacteriota</taxon>
        <taxon>Stenosarchaea group</taxon>
        <taxon>Methanomicrobia</taxon>
        <taxon>Methanomicrobiales</taxon>
        <taxon>Methanomicrobiaceae</taxon>
        <taxon>Methanochimaera</taxon>
    </lineage>
</organism>
<dbReference type="Gene3D" id="1.25.10.10">
    <property type="entry name" value="Leucine-rich Repeat Variant"/>
    <property type="match status" value="1"/>
</dbReference>
<dbReference type="SMART" id="SM00567">
    <property type="entry name" value="EZ_HEAT"/>
    <property type="match status" value="4"/>
</dbReference>
<sequence>MILMTSVNEKIKGLYSTDKELRAKAMQSLVESGTTAVLPLMDLMNDENWIVRYRTVEALGLIGDERAVNSLTKMLNDEKDHVRYMAAKSLGFYKKPELSISLLPLLRDENEYVRRITAVSLGNIGISKSAAEALKKAAKTETDERAKTEMLNALSKTSIE</sequence>
<dbReference type="EMBL" id="CP043875">
    <property type="protein sequence ID" value="WOF16200.1"/>
    <property type="molecule type" value="Genomic_DNA"/>
</dbReference>
<proteinExistence type="predicted"/>